<dbReference type="InterPro" id="IPR000620">
    <property type="entry name" value="EamA_dom"/>
</dbReference>
<feature type="transmembrane region" description="Helical" evidence="1">
    <location>
        <begin position="205"/>
        <end position="226"/>
    </location>
</feature>
<dbReference type="Pfam" id="PF00892">
    <property type="entry name" value="EamA"/>
    <property type="match status" value="2"/>
</dbReference>
<dbReference type="EMBL" id="LT960611">
    <property type="protein sequence ID" value="SON50743.1"/>
    <property type="molecule type" value="Genomic_DNA"/>
</dbReference>
<gene>
    <name evidence="3" type="ORF">VTAP4600_A2777</name>
</gene>
<dbReference type="RefSeq" id="WP_102523179.1">
    <property type="nucleotide sequence ID" value="NZ_LT960611.1"/>
</dbReference>
<dbReference type="OrthoDB" id="148351at2"/>
<protein>
    <submittedName>
        <fullName evidence="3">Putative Multidrug resistance efflux transporter EmrE</fullName>
    </submittedName>
</protein>
<dbReference type="Proteomes" id="UP000235828">
    <property type="component" value="Chromosome A"/>
</dbReference>
<feature type="transmembrane region" description="Helical" evidence="1">
    <location>
        <begin position="179"/>
        <end position="199"/>
    </location>
</feature>
<reference evidence="3 4" key="1">
    <citation type="submission" date="2017-10" db="EMBL/GenBank/DDBJ databases">
        <authorList>
            <person name="Banno H."/>
            <person name="Chua N.-H."/>
        </authorList>
    </citation>
    <scope>NUCLEOTIDE SEQUENCE [LARGE SCALE GENOMIC DNA]</scope>
    <source>
        <strain evidence="3">Vibrio tapetis CECT4600</strain>
    </source>
</reference>
<feature type="transmembrane region" description="Helical" evidence="1">
    <location>
        <begin position="38"/>
        <end position="58"/>
    </location>
</feature>
<feature type="domain" description="EamA" evidence="2">
    <location>
        <begin position="11"/>
        <end position="141"/>
    </location>
</feature>
<feature type="transmembrane region" description="Helical" evidence="1">
    <location>
        <begin position="261"/>
        <end position="276"/>
    </location>
</feature>
<evidence type="ECO:0000256" key="1">
    <source>
        <dbReference type="SAM" id="Phobius"/>
    </source>
</evidence>
<dbReference type="Gene3D" id="1.10.3730.20">
    <property type="match status" value="1"/>
</dbReference>
<organism evidence="3 4">
    <name type="scientific">Vibrio tapetis subsp. tapetis</name>
    <dbReference type="NCBI Taxonomy" id="1671868"/>
    <lineage>
        <taxon>Bacteria</taxon>
        <taxon>Pseudomonadati</taxon>
        <taxon>Pseudomonadota</taxon>
        <taxon>Gammaproteobacteria</taxon>
        <taxon>Vibrionales</taxon>
        <taxon>Vibrionaceae</taxon>
        <taxon>Vibrio</taxon>
    </lineage>
</organism>
<proteinExistence type="predicted"/>
<feature type="transmembrane region" description="Helical" evidence="1">
    <location>
        <begin position="125"/>
        <end position="142"/>
    </location>
</feature>
<dbReference type="InterPro" id="IPR037185">
    <property type="entry name" value="EmrE-like"/>
</dbReference>
<keyword evidence="1" id="KW-0812">Transmembrane</keyword>
<dbReference type="PANTHER" id="PTHR22911:SF103">
    <property type="entry name" value="BLR2811 PROTEIN"/>
    <property type="match status" value="1"/>
</dbReference>
<name>A0A2N8ZFQ4_9VIBR</name>
<dbReference type="PANTHER" id="PTHR22911">
    <property type="entry name" value="ACYL-MALONYL CONDENSING ENZYME-RELATED"/>
    <property type="match status" value="1"/>
</dbReference>
<evidence type="ECO:0000259" key="2">
    <source>
        <dbReference type="Pfam" id="PF00892"/>
    </source>
</evidence>
<feature type="transmembrane region" description="Helical" evidence="1">
    <location>
        <begin position="148"/>
        <end position="167"/>
    </location>
</feature>
<dbReference type="SUPFAM" id="SSF103481">
    <property type="entry name" value="Multidrug resistance efflux transporter EmrE"/>
    <property type="match status" value="2"/>
</dbReference>
<dbReference type="KEGG" id="vta:A2777"/>
<dbReference type="GO" id="GO:0016020">
    <property type="term" value="C:membrane"/>
    <property type="evidence" value="ECO:0007669"/>
    <property type="project" value="InterPro"/>
</dbReference>
<sequence>MTRSLSLFSQALLLLVAGNLFASLSDVSVKLLNGELSTYQYIFIRQLIGFLVVLPFWLRLSKVQQSVGSLPLNLFRAHLVIIGSGCMMIAVTHLPLATANAVFYAAPVLMLPLSIWLLKEIPAKSKVIATCIGFIGVLIVLRPSQFHWAALFAMGTAITLALFNILVRKLPVGQPVVTTLFWTSLLSLPVSGLLAFIHWQPMSFVQLGWVASSAILILTYNGCAVLAYRKVSADQIAMVEYSGLVFVTLFGVLWFEEVPDWITLVGIVLIVLPMLIRRNSKSAS</sequence>
<evidence type="ECO:0000313" key="3">
    <source>
        <dbReference type="EMBL" id="SON50743.1"/>
    </source>
</evidence>
<keyword evidence="4" id="KW-1185">Reference proteome</keyword>
<keyword evidence="1" id="KW-1133">Transmembrane helix</keyword>
<feature type="transmembrane region" description="Helical" evidence="1">
    <location>
        <begin position="97"/>
        <end position="118"/>
    </location>
</feature>
<keyword evidence="1" id="KW-0472">Membrane</keyword>
<evidence type="ECO:0000313" key="4">
    <source>
        <dbReference type="Proteomes" id="UP000235828"/>
    </source>
</evidence>
<accession>A0A2N8ZFQ4</accession>
<dbReference type="AlphaFoldDB" id="A0A2N8ZFQ4"/>
<feature type="domain" description="EamA" evidence="2">
    <location>
        <begin position="148"/>
        <end position="272"/>
    </location>
</feature>
<feature type="transmembrane region" description="Helical" evidence="1">
    <location>
        <begin position="238"/>
        <end position="255"/>
    </location>
</feature>
<feature type="transmembrane region" description="Helical" evidence="1">
    <location>
        <begin position="70"/>
        <end position="91"/>
    </location>
</feature>